<dbReference type="EMBL" id="CP045503">
    <property type="protein sequence ID" value="QPG60596.1"/>
    <property type="molecule type" value="Genomic_DNA"/>
</dbReference>
<keyword evidence="1" id="KW-0813">Transport</keyword>
<protein>
    <submittedName>
        <fullName evidence="9">4Fe-4S binding protein</fullName>
    </submittedName>
</protein>
<evidence type="ECO:0000256" key="5">
    <source>
        <dbReference type="ARBA" id="ARBA00023004"/>
    </source>
</evidence>
<organism evidence="9 10">
    <name type="scientific">Shewanella eurypsychrophilus</name>
    <dbReference type="NCBI Taxonomy" id="2593656"/>
    <lineage>
        <taxon>Bacteria</taxon>
        <taxon>Pseudomonadati</taxon>
        <taxon>Pseudomonadota</taxon>
        <taxon>Gammaproteobacteria</taxon>
        <taxon>Alteromonadales</taxon>
        <taxon>Shewanellaceae</taxon>
        <taxon>Shewanella</taxon>
    </lineage>
</organism>
<dbReference type="PROSITE" id="PS00198">
    <property type="entry name" value="4FE4S_FER_1"/>
    <property type="match status" value="1"/>
</dbReference>
<gene>
    <name evidence="9" type="ORF">FM038_021965</name>
</gene>
<name>A0ABX6VD04_9GAMM</name>
<feature type="transmembrane region" description="Helical" evidence="7">
    <location>
        <begin position="214"/>
        <end position="236"/>
    </location>
</feature>
<keyword evidence="7" id="KW-0812">Transmembrane</keyword>
<dbReference type="RefSeq" id="WP_142874002.1">
    <property type="nucleotide sequence ID" value="NZ_CP045503.2"/>
</dbReference>
<keyword evidence="6" id="KW-0411">Iron-sulfur</keyword>
<dbReference type="InterPro" id="IPR017900">
    <property type="entry name" value="4Fe4S_Fe_S_CS"/>
</dbReference>
<evidence type="ECO:0000313" key="10">
    <source>
        <dbReference type="Proteomes" id="UP000316416"/>
    </source>
</evidence>
<keyword evidence="2" id="KW-0004">4Fe-4S</keyword>
<feature type="transmembrane region" description="Helical" evidence="7">
    <location>
        <begin position="33"/>
        <end position="55"/>
    </location>
</feature>
<evidence type="ECO:0000313" key="9">
    <source>
        <dbReference type="EMBL" id="QPG60596.1"/>
    </source>
</evidence>
<evidence type="ECO:0000256" key="6">
    <source>
        <dbReference type="ARBA" id="ARBA00023014"/>
    </source>
</evidence>
<evidence type="ECO:0000256" key="4">
    <source>
        <dbReference type="ARBA" id="ARBA00022982"/>
    </source>
</evidence>
<evidence type="ECO:0000256" key="1">
    <source>
        <dbReference type="ARBA" id="ARBA00022448"/>
    </source>
</evidence>
<feature type="transmembrane region" description="Helical" evidence="7">
    <location>
        <begin position="123"/>
        <end position="146"/>
    </location>
</feature>
<dbReference type="Proteomes" id="UP000316416">
    <property type="component" value="Chromosome"/>
</dbReference>
<dbReference type="PANTHER" id="PTHR30176">
    <property type="entry name" value="FERREDOXIN-TYPE PROTEIN NAPH"/>
    <property type="match status" value="1"/>
</dbReference>
<keyword evidence="4" id="KW-0249">Electron transport</keyword>
<proteinExistence type="predicted"/>
<sequence>MDKEFTQASLTKDKPISDSKPFPLWKHLNKLRWFSLSVVFLMLILIPLLSIYQHYAAAQGYNHLSPSQTLLYDTMEFISSPFVDEPEHDLDAIKGTTWSGQLFGVKLTDPLAVVGQIAASLKIYWPLLLTALIPLLATLIFGRFFCGWICPATFIYELNSNLSIYLSRFGINNNRRFHKSIKYLVLALGIGISAYTGTLAFASIYPPAVLGRELYFSIALSGFGAGTLFFILTLLFDTFVSRRGICRYLCPGGALYSLLGRYRIVRVKRLVEPCNDCNKCNAVCEFGLDPMRDNFGAECNNCTACISVCPKSAMSLTLSMSDTPNQGPGHQSRLYRQQNMDHNLAIPIKNISE</sequence>
<keyword evidence="5" id="KW-0408">Iron</keyword>
<accession>A0ABX6VD04</accession>
<keyword evidence="7" id="KW-0472">Membrane</keyword>
<evidence type="ECO:0000256" key="3">
    <source>
        <dbReference type="ARBA" id="ARBA00022723"/>
    </source>
</evidence>
<keyword evidence="10" id="KW-1185">Reference proteome</keyword>
<dbReference type="Pfam" id="PF12801">
    <property type="entry name" value="Fer4_5"/>
    <property type="match status" value="2"/>
</dbReference>
<feature type="transmembrane region" description="Helical" evidence="7">
    <location>
        <begin position="183"/>
        <end position="202"/>
    </location>
</feature>
<evidence type="ECO:0000259" key="8">
    <source>
        <dbReference type="PROSITE" id="PS51379"/>
    </source>
</evidence>
<dbReference type="SUPFAM" id="SSF54862">
    <property type="entry name" value="4Fe-4S ferredoxins"/>
    <property type="match status" value="1"/>
</dbReference>
<dbReference type="InterPro" id="IPR051684">
    <property type="entry name" value="Electron_Trans/Redox"/>
</dbReference>
<keyword evidence="3" id="KW-0479">Metal-binding</keyword>
<feature type="domain" description="4Fe-4S ferredoxin-type" evidence="8">
    <location>
        <begin position="288"/>
        <end position="319"/>
    </location>
</feature>
<keyword evidence="7" id="KW-1133">Transmembrane helix</keyword>
<dbReference type="PANTHER" id="PTHR30176:SF3">
    <property type="entry name" value="FERREDOXIN-TYPE PROTEIN NAPH"/>
    <property type="match status" value="1"/>
</dbReference>
<evidence type="ECO:0000256" key="7">
    <source>
        <dbReference type="SAM" id="Phobius"/>
    </source>
</evidence>
<dbReference type="InterPro" id="IPR017896">
    <property type="entry name" value="4Fe4S_Fe-S-bd"/>
</dbReference>
<dbReference type="PROSITE" id="PS51379">
    <property type="entry name" value="4FE4S_FER_2"/>
    <property type="match status" value="1"/>
</dbReference>
<reference evidence="9" key="1">
    <citation type="submission" date="2021-07" db="EMBL/GenBank/DDBJ databases">
        <title>Shewanella sp. YLB-07 whole genome sequence.</title>
        <authorList>
            <person name="Yu L."/>
        </authorList>
    </citation>
    <scope>NUCLEOTIDE SEQUENCE</scope>
    <source>
        <strain evidence="9">YLB-08</strain>
    </source>
</reference>
<evidence type="ECO:0000256" key="2">
    <source>
        <dbReference type="ARBA" id="ARBA00022485"/>
    </source>
</evidence>